<reference evidence="1 2" key="1">
    <citation type="submission" date="2016-07" db="EMBL/GenBank/DDBJ databases">
        <title>Pervasive Adenine N6-methylation of Active Genes in Fungi.</title>
        <authorList>
            <consortium name="DOE Joint Genome Institute"/>
            <person name="Mondo S.J."/>
            <person name="Dannebaum R.O."/>
            <person name="Kuo R.C."/>
            <person name="Labutti K."/>
            <person name="Haridas S."/>
            <person name="Kuo A."/>
            <person name="Salamov A."/>
            <person name="Ahrendt S.R."/>
            <person name="Lipzen A."/>
            <person name="Sullivan W."/>
            <person name="Andreopoulos W.B."/>
            <person name="Clum A."/>
            <person name="Lindquist E."/>
            <person name="Daum C."/>
            <person name="Ramamoorthy G.K."/>
            <person name="Gryganskyi A."/>
            <person name="Culley D."/>
            <person name="Magnuson J.K."/>
            <person name="James T.Y."/>
            <person name="O'Malley M.A."/>
            <person name="Stajich J.E."/>
            <person name="Spatafora J.W."/>
            <person name="Visel A."/>
            <person name="Grigoriev I.V."/>
        </authorList>
    </citation>
    <scope>NUCLEOTIDE SEQUENCE [LARGE SCALE GENOMIC DNA]</scope>
    <source>
        <strain evidence="1 2">CBS 931.73</strain>
    </source>
</reference>
<keyword evidence="2" id="KW-1185">Reference proteome</keyword>
<protein>
    <submittedName>
        <fullName evidence="1">Uncharacterized protein</fullName>
    </submittedName>
</protein>
<dbReference type="InParanoid" id="A0A1Y1XW65"/>
<dbReference type="Proteomes" id="UP000193498">
    <property type="component" value="Unassembled WGS sequence"/>
</dbReference>
<sequence>MAVGAAPGVLTRVDSGWLVPFEIELDPLLEQQAEPWCFQEPIGGPGFRDGWSLKWCETDFHNSPGFHPAAAYLCSALEFRNLGLAQSGRWHWPTVLRSYLGSLANSSRVHVIVNHRGCGCGCECGCGCSRYRQHSRGYLADLGTIICLWEVPFTDGFSDPCGCIEGSSPVSPWHWSAAGESSSPGPHAGRARKRAIVLFTCVLQCTNDVGASPRRLALQCNLFQVARCSSVCAVTYMGPPTTAKMD</sequence>
<organism evidence="1 2">
    <name type="scientific">Basidiobolus meristosporus CBS 931.73</name>
    <dbReference type="NCBI Taxonomy" id="1314790"/>
    <lineage>
        <taxon>Eukaryota</taxon>
        <taxon>Fungi</taxon>
        <taxon>Fungi incertae sedis</taxon>
        <taxon>Zoopagomycota</taxon>
        <taxon>Entomophthoromycotina</taxon>
        <taxon>Basidiobolomycetes</taxon>
        <taxon>Basidiobolales</taxon>
        <taxon>Basidiobolaceae</taxon>
        <taxon>Basidiobolus</taxon>
    </lineage>
</organism>
<dbReference type="AlphaFoldDB" id="A0A1Y1XW65"/>
<evidence type="ECO:0000313" key="1">
    <source>
        <dbReference type="EMBL" id="ORX89990.1"/>
    </source>
</evidence>
<comment type="caution">
    <text evidence="1">The sequence shown here is derived from an EMBL/GenBank/DDBJ whole genome shotgun (WGS) entry which is preliminary data.</text>
</comment>
<proteinExistence type="predicted"/>
<dbReference type="EMBL" id="MCFE01000407">
    <property type="protein sequence ID" value="ORX89990.1"/>
    <property type="molecule type" value="Genomic_DNA"/>
</dbReference>
<gene>
    <name evidence="1" type="ORF">K493DRAFT_381717</name>
</gene>
<name>A0A1Y1XW65_9FUNG</name>
<accession>A0A1Y1XW65</accession>
<evidence type="ECO:0000313" key="2">
    <source>
        <dbReference type="Proteomes" id="UP000193498"/>
    </source>
</evidence>